<dbReference type="PROSITE" id="PS00071">
    <property type="entry name" value="GAPDH"/>
    <property type="match status" value="1"/>
</dbReference>
<dbReference type="FunFam" id="3.30.360.10:FF:000002">
    <property type="entry name" value="Glyceraldehyde-3-phosphate dehydrogenase"/>
    <property type="match status" value="1"/>
</dbReference>
<dbReference type="GO" id="GO:0050661">
    <property type="term" value="F:NADP binding"/>
    <property type="evidence" value="ECO:0007669"/>
    <property type="project" value="InterPro"/>
</dbReference>
<feature type="domain" description="Glyceraldehyde 3-phosphate dehydrogenase NAD(P) binding" evidence="10">
    <location>
        <begin position="3"/>
        <end position="151"/>
    </location>
</feature>
<evidence type="ECO:0000256" key="2">
    <source>
        <dbReference type="ARBA" id="ARBA00011881"/>
    </source>
</evidence>
<feature type="binding site" evidence="6">
    <location>
        <position position="119"/>
    </location>
    <ligand>
        <name>NAD(+)</name>
        <dbReference type="ChEBI" id="CHEBI:57540"/>
    </ligand>
</feature>
<dbReference type="Pfam" id="PF00044">
    <property type="entry name" value="Gp_dh_N"/>
    <property type="match status" value="1"/>
</dbReference>
<evidence type="ECO:0000256" key="6">
    <source>
        <dbReference type="PIRSR" id="PIRSR000149-3"/>
    </source>
</evidence>
<dbReference type="InterPro" id="IPR006424">
    <property type="entry name" value="Glyceraldehyde-3-P_DH_1"/>
</dbReference>
<feature type="binding site" evidence="5">
    <location>
        <begin position="150"/>
        <end position="152"/>
    </location>
    <ligand>
        <name>D-glyceraldehyde 3-phosphate</name>
        <dbReference type="ChEBI" id="CHEBI:59776"/>
    </ligand>
</feature>
<dbReference type="PIRSF" id="PIRSF000149">
    <property type="entry name" value="GAP_DH"/>
    <property type="match status" value="1"/>
</dbReference>
<feature type="binding site" evidence="5">
    <location>
        <position position="181"/>
    </location>
    <ligand>
        <name>D-glyceraldehyde 3-phosphate</name>
        <dbReference type="ChEBI" id="CHEBI:59776"/>
    </ligand>
</feature>
<evidence type="ECO:0000259" key="10">
    <source>
        <dbReference type="SMART" id="SM00846"/>
    </source>
</evidence>
<dbReference type="RefSeq" id="WP_136398645.1">
    <property type="nucleotide sequence ID" value="NZ_CP036295.1"/>
</dbReference>
<evidence type="ECO:0000256" key="7">
    <source>
        <dbReference type="PIRSR" id="PIRSR000149-4"/>
    </source>
</evidence>
<dbReference type="AlphaFoldDB" id="A0A4P7UEY3"/>
<name>A0A4P7UEY3_DESDE</name>
<feature type="binding site" evidence="6">
    <location>
        <begin position="12"/>
        <end position="13"/>
    </location>
    <ligand>
        <name>NAD(+)</name>
        <dbReference type="ChEBI" id="CHEBI:57540"/>
    </ligand>
</feature>
<evidence type="ECO:0000256" key="4">
    <source>
        <dbReference type="PIRSR" id="PIRSR000149-1"/>
    </source>
</evidence>
<keyword evidence="3 9" id="KW-0560">Oxidoreductase</keyword>
<gene>
    <name evidence="11" type="primary">gap</name>
    <name evidence="11" type="ORF">DDIC_00580</name>
</gene>
<feature type="site" description="Activates thiol group during catalysis" evidence="7">
    <location>
        <position position="178"/>
    </location>
</feature>
<dbReference type="InterPro" id="IPR020828">
    <property type="entry name" value="GlycerAld_3-P_DH_NAD(P)-bd"/>
</dbReference>
<dbReference type="NCBIfam" id="TIGR01534">
    <property type="entry name" value="GAPDH-I"/>
    <property type="match status" value="1"/>
</dbReference>
<dbReference type="CDD" id="cd18126">
    <property type="entry name" value="GAPDH_I_C"/>
    <property type="match status" value="1"/>
</dbReference>
<evidence type="ECO:0000256" key="3">
    <source>
        <dbReference type="ARBA" id="ARBA00023002"/>
    </source>
</evidence>
<dbReference type="SUPFAM" id="SSF51735">
    <property type="entry name" value="NAD(P)-binding Rossmann-fold domains"/>
    <property type="match status" value="1"/>
</dbReference>
<keyword evidence="6" id="KW-0520">NAD</keyword>
<dbReference type="InterPro" id="IPR020831">
    <property type="entry name" value="GlycerAld/Erythrose_P_DH"/>
</dbReference>
<dbReference type="OrthoDB" id="9803304at2"/>
<dbReference type="Pfam" id="PF02800">
    <property type="entry name" value="Gp_dh_C"/>
    <property type="match status" value="1"/>
</dbReference>
<sequence>MPVKVGMNGFGRIGRYLLRLMADNQDIQIAAINARADNAALAYLFKYDSTYGTFQGTVDHDEDGIIVNGRHIAVTRCKAGEWEWERLGVTLAVETTGTIKDREGLAQHLACGAKKVVISAPGKDVDAMIVMGVNHATYDGAQHNIISAASCTTNCLAPAVKVLHETFGFRHGLMTTIHSYTMSQRILDGTHKDWRRGRAAAVSMVPSSTGAAKAVEQVMPELAGRLNGMSVRVPTFDCSLVDLTCEVEKTCDAAAVNAALQAASQGVLTDNMGFSEEPLVSIDYKGSTYGGVVDALSTQVLDGTMVKLLIWYDNESGFTNQLLRLLLMVGKDC</sequence>
<dbReference type="InterPro" id="IPR020829">
    <property type="entry name" value="GlycerAld_3-P_DH_cat"/>
</dbReference>
<feature type="active site" description="Nucleophile" evidence="4">
    <location>
        <position position="151"/>
    </location>
</feature>
<accession>A0A4P7UEY3</accession>
<reference evidence="11 12" key="1">
    <citation type="submission" date="2019-02" db="EMBL/GenBank/DDBJ databases">
        <title>Complete Genome Sequence of Desulfovibrio desulfuricans IC1, a Sulfonate Utilizing Anaerobe.</title>
        <authorList>
            <person name="Day L.A."/>
            <person name="De Leon K.B."/>
            <person name="Wall J.D."/>
        </authorList>
    </citation>
    <scope>NUCLEOTIDE SEQUENCE [LARGE SCALE GENOMIC DNA]</scope>
    <source>
        <strain evidence="11 12">IC1</strain>
    </source>
</reference>
<dbReference type="EMBL" id="CP036295">
    <property type="protein sequence ID" value="QCC84395.1"/>
    <property type="molecule type" value="Genomic_DNA"/>
</dbReference>
<evidence type="ECO:0000256" key="5">
    <source>
        <dbReference type="PIRSR" id="PIRSR000149-2"/>
    </source>
</evidence>
<evidence type="ECO:0000256" key="1">
    <source>
        <dbReference type="ARBA" id="ARBA00007406"/>
    </source>
</evidence>
<comment type="similarity">
    <text evidence="1 8">Belongs to the glyceraldehyde-3-phosphate dehydrogenase family.</text>
</comment>
<evidence type="ECO:0000256" key="8">
    <source>
        <dbReference type="RuleBase" id="RU000397"/>
    </source>
</evidence>
<dbReference type="CDD" id="cd05214">
    <property type="entry name" value="GAPDH_I_N"/>
    <property type="match status" value="1"/>
</dbReference>
<dbReference type="Gene3D" id="3.30.360.10">
    <property type="entry name" value="Dihydrodipicolinate Reductase, domain 2"/>
    <property type="match status" value="1"/>
</dbReference>
<dbReference type="PANTHER" id="PTHR43148">
    <property type="entry name" value="GLYCERALDEHYDE-3-PHOSPHATE DEHYDROGENASE 2"/>
    <property type="match status" value="1"/>
</dbReference>
<protein>
    <recommendedName>
        <fullName evidence="9">Glyceraldehyde-3-phosphate dehydrogenase</fullName>
        <ecNumber evidence="9">1.2.1.-</ecNumber>
    </recommendedName>
</protein>
<evidence type="ECO:0000256" key="9">
    <source>
        <dbReference type="RuleBase" id="RU361160"/>
    </source>
</evidence>
<evidence type="ECO:0000313" key="12">
    <source>
        <dbReference type="Proteomes" id="UP000297065"/>
    </source>
</evidence>
<feature type="binding site" evidence="5">
    <location>
        <position position="232"/>
    </location>
    <ligand>
        <name>D-glyceraldehyde 3-phosphate</name>
        <dbReference type="ChEBI" id="CHEBI:59776"/>
    </ligand>
</feature>
<dbReference type="EC" id="1.2.1.-" evidence="9"/>
<organism evidence="11 12">
    <name type="scientific">Desulfovibrio desulfuricans</name>
    <dbReference type="NCBI Taxonomy" id="876"/>
    <lineage>
        <taxon>Bacteria</taxon>
        <taxon>Pseudomonadati</taxon>
        <taxon>Thermodesulfobacteriota</taxon>
        <taxon>Desulfovibrionia</taxon>
        <taxon>Desulfovibrionales</taxon>
        <taxon>Desulfovibrionaceae</taxon>
        <taxon>Desulfovibrio</taxon>
    </lineage>
</organism>
<keyword evidence="6" id="KW-0547">Nucleotide-binding</keyword>
<dbReference type="Gene3D" id="3.40.50.720">
    <property type="entry name" value="NAD(P)-binding Rossmann-like Domain"/>
    <property type="match status" value="1"/>
</dbReference>
<dbReference type="GO" id="GO:0051287">
    <property type="term" value="F:NAD binding"/>
    <property type="evidence" value="ECO:0007669"/>
    <property type="project" value="InterPro"/>
</dbReference>
<dbReference type="Proteomes" id="UP000297065">
    <property type="component" value="Chromosome"/>
</dbReference>
<dbReference type="PRINTS" id="PR00078">
    <property type="entry name" value="G3PDHDRGNASE"/>
</dbReference>
<evidence type="ECO:0000313" key="11">
    <source>
        <dbReference type="EMBL" id="QCC84395.1"/>
    </source>
</evidence>
<dbReference type="SMART" id="SM00846">
    <property type="entry name" value="Gp_dh_N"/>
    <property type="match status" value="1"/>
</dbReference>
<feature type="binding site" evidence="5">
    <location>
        <begin position="209"/>
        <end position="210"/>
    </location>
    <ligand>
        <name>D-glyceraldehyde 3-phosphate</name>
        <dbReference type="ChEBI" id="CHEBI:59776"/>
    </ligand>
</feature>
<dbReference type="InterPro" id="IPR020830">
    <property type="entry name" value="GlycerAld_3-P_DH_AS"/>
</dbReference>
<feature type="binding site" evidence="6">
    <location>
        <position position="314"/>
    </location>
    <ligand>
        <name>NAD(+)</name>
        <dbReference type="ChEBI" id="CHEBI:57540"/>
    </ligand>
</feature>
<dbReference type="FunFam" id="3.40.50.720:FF:000001">
    <property type="entry name" value="Glyceraldehyde-3-phosphate dehydrogenase"/>
    <property type="match status" value="1"/>
</dbReference>
<proteinExistence type="inferred from homology"/>
<dbReference type="GO" id="GO:0016620">
    <property type="term" value="F:oxidoreductase activity, acting on the aldehyde or oxo group of donors, NAD or NADP as acceptor"/>
    <property type="evidence" value="ECO:0007669"/>
    <property type="project" value="InterPro"/>
</dbReference>
<comment type="subunit">
    <text evidence="2">Homotetramer.</text>
</comment>
<dbReference type="GO" id="GO:0006006">
    <property type="term" value="P:glucose metabolic process"/>
    <property type="evidence" value="ECO:0007669"/>
    <property type="project" value="InterPro"/>
</dbReference>
<dbReference type="SUPFAM" id="SSF55347">
    <property type="entry name" value="Glyceraldehyde-3-phosphate dehydrogenase-like, C-terminal domain"/>
    <property type="match status" value="1"/>
</dbReference>
<dbReference type="InterPro" id="IPR036291">
    <property type="entry name" value="NAD(P)-bd_dom_sf"/>
</dbReference>